<gene>
    <name evidence="5" type="primary">SPOSA6832_03272</name>
</gene>
<dbReference type="InterPro" id="IPR002347">
    <property type="entry name" value="SDR_fam"/>
</dbReference>
<dbReference type="PROSITE" id="PS00061">
    <property type="entry name" value="ADH_SHORT"/>
    <property type="match status" value="1"/>
</dbReference>
<organism evidence="5 6">
    <name type="scientific">Sporidiobolus salmonicolor</name>
    <name type="common">Yeast-like fungus</name>
    <name type="synonym">Sporobolomyces salmonicolor</name>
    <dbReference type="NCBI Taxonomy" id="5005"/>
    <lineage>
        <taxon>Eukaryota</taxon>
        <taxon>Fungi</taxon>
        <taxon>Dikarya</taxon>
        <taxon>Basidiomycota</taxon>
        <taxon>Pucciniomycotina</taxon>
        <taxon>Microbotryomycetes</taxon>
        <taxon>Sporidiobolales</taxon>
        <taxon>Sporidiobolaceae</taxon>
        <taxon>Sporobolomyces</taxon>
    </lineage>
</organism>
<feature type="non-terminal residue" evidence="5">
    <location>
        <position position="1"/>
    </location>
</feature>
<dbReference type="PRINTS" id="PR00080">
    <property type="entry name" value="SDRFAMILY"/>
</dbReference>
<dbReference type="InterPro" id="IPR036291">
    <property type="entry name" value="NAD(P)-bd_dom_sf"/>
</dbReference>
<protein>
    <submittedName>
        <fullName evidence="5">SPOSA6832_03272-mRNA-1:cds</fullName>
    </submittedName>
</protein>
<dbReference type="AlphaFoldDB" id="A0A0D6EPI6"/>
<evidence type="ECO:0000313" key="5">
    <source>
        <dbReference type="EMBL" id="CEQ41525.1"/>
    </source>
</evidence>
<comment type="similarity">
    <text evidence="1">Belongs to the short-chain dehydrogenases/reductases (SDR) family.</text>
</comment>
<name>A0A0D6EPI6_SPOSA</name>
<evidence type="ECO:0000256" key="3">
    <source>
        <dbReference type="ARBA" id="ARBA00023002"/>
    </source>
</evidence>
<feature type="region of interest" description="Disordered" evidence="4">
    <location>
        <begin position="1"/>
        <end position="57"/>
    </location>
</feature>
<proteinExistence type="inferred from homology"/>
<accession>A0A0D6EPI6</accession>
<evidence type="ECO:0000256" key="2">
    <source>
        <dbReference type="ARBA" id="ARBA00022857"/>
    </source>
</evidence>
<evidence type="ECO:0000256" key="4">
    <source>
        <dbReference type="SAM" id="MobiDB-lite"/>
    </source>
</evidence>
<keyword evidence="3" id="KW-0560">Oxidoreductase</keyword>
<dbReference type="Pfam" id="PF13561">
    <property type="entry name" value="adh_short_C2"/>
    <property type="match status" value="1"/>
</dbReference>
<feature type="compositionally biased region" description="Basic and acidic residues" evidence="4">
    <location>
        <begin position="15"/>
        <end position="30"/>
    </location>
</feature>
<dbReference type="Proteomes" id="UP000243876">
    <property type="component" value="Unassembled WGS sequence"/>
</dbReference>
<reference evidence="6" key="1">
    <citation type="submission" date="2015-02" db="EMBL/GenBank/DDBJ databases">
        <authorList>
            <person name="Gon?alves P."/>
        </authorList>
    </citation>
    <scope>NUCLEOTIDE SEQUENCE [LARGE SCALE GENOMIC DNA]</scope>
</reference>
<dbReference type="Gene3D" id="3.40.50.720">
    <property type="entry name" value="NAD(P)-binding Rossmann-like Domain"/>
    <property type="match status" value="1"/>
</dbReference>
<sequence length="306" mass="33175">MASTPELFKQGWQPDVEKSKAAQGGDDSRPPGKQAPMPEKPIDDVYPDGSPYTPADKLKGKVALTTGGDSGIGRAFTILASMEGAETAIVYLSEEEEDAKNTQKYVKEKTGREVLLLALDLKQEANCKKAIEEVISKFGRLDVLFNNAAQQLQNNDVLTLDSKQWEDTFQLNMHHMFYMAKAAIPHLQKNKGASIINNASINAFIGRPDLLDYTATKGAIVSFTRGLSNQIVEKTGIRVNAVAPGPILTPLVTSTFDKENISHFNETTMGRAGQPIEVATCVIFLASQDSSFVTGQIIHCNGGTPC</sequence>
<dbReference type="PANTHER" id="PTHR48107:SF26">
    <property type="entry name" value="OXIDOREDUCTASE, SHORT-CHAIN DEHYDROGENASE_REDUCTASE FAMILY (AFU_ORTHOLOGUE AFUA_4G05870)"/>
    <property type="match status" value="1"/>
</dbReference>
<keyword evidence="2" id="KW-0521">NADP</keyword>
<dbReference type="PRINTS" id="PR00081">
    <property type="entry name" value="GDHRDH"/>
</dbReference>
<dbReference type="EMBL" id="CENE01000015">
    <property type="protein sequence ID" value="CEQ41525.1"/>
    <property type="molecule type" value="Genomic_DNA"/>
</dbReference>
<dbReference type="PANTHER" id="PTHR48107">
    <property type="entry name" value="NADPH-DEPENDENT ALDEHYDE REDUCTASE-LIKE PROTEIN, CHLOROPLASTIC-RELATED"/>
    <property type="match status" value="1"/>
</dbReference>
<dbReference type="GO" id="GO:0016614">
    <property type="term" value="F:oxidoreductase activity, acting on CH-OH group of donors"/>
    <property type="evidence" value="ECO:0007669"/>
    <property type="project" value="UniProtKB-ARBA"/>
</dbReference>
<dbReference type="FunFam" id="3.40.50.720:FF:000084">
    <property type="entry name" value="Short-chain dehydrogenase reductase"/>
    <property type="match status" value="1"/>
</dbReference>
<dbReference type="OrthoDB" id="1393670at2759"/>
<evidence type="ECO:0000313" key="6">
    <source>
        <dbReference type="Proteomes" id="UP000243876"/>
    </source>
</evidence>
<dbReference type="InterPro" id="IPR020904">
    <property type="entry name" value="Sc_DH/Rdtase_CS"/>
</dbReference>
<evidence type="ECO:0000256" key="1">
    <source>
        <dbReference type="ARBA" id="ARBA00006484"/>
    </source>
</evidence>
<dbReference type="SUPFAM" id="SSF51735">
    <property type="entry name" value="NAD(P)-binding Rossmann-fold domains"/>
    <property type="match status" value="1"/>
</dbReference>
<keyword evidence="6" id="KW-1185">Reference proteome</keyword>